<dbReference type="EMBL" id="BMJY01000001">
    <property type="protein sequence ID" value="GGH35662.1"/>
    <property type="molecule type" value="Genomic_DNA"/>
</dbReference>
<evidence type="ECO:0000259" key="8">
    <source>
        <dbReference type="Pfam" id="PF02687"/>
    </source>
</evidence>
<keyword evidence="11" id="KW-1185">Reference proteome</keyword>
<gene>
    <name evidence="10" type="ORF">GCM10010921_04220</name>
</gene>
<feature type="transmembrane region" description="Helical" evidence="7">
    <location>
        <begin position="329"/>
        <end position="356"/>
    </location>
</feature>
<reference evidence="10" key="2">
    <citation type="submission" date="2020-09" db="EMBL/GenBank/DDBJ databases">
        <authorList>
            <person name="Sun Q."/>
            <person name="Zhou Y."/>
        </authorList>
    </citation>
    <scope>NUCLEOTIDE SEQUENCE</scope>
    <source>
        <strain evidence="10">CGMCC 1.15794</strain>
    </source>
</reference>
<proteinExistence type="inferred from homology"/>
<evidence type="ECO:0000313" key="10">
    <source>
        <dbReference type="EMBL" id="GGH35662.1"/>
    </source>
</evidence>
<dbReference type="InterPro" id="IPR003838">
    <property type="entry name" value="ABC3_permease_C"/>
</dbReference>
<dbReference type="PANTHER" id="PTHR30572:SF4">
    <property type="entry name" value="ABC TRANSPORTER PERMEASE YTRF"/>
    <property type="match status" value="1"/>
</dbReference>
<reference evidence="10" key="1">
    <citation type="journal article" date="2014" name="Int. J. Syst. Evol. Microbiol.">
        <title>Complete genome sequence of Corynebacterium casei LMG S-19264T (=DSM 44701T), isolated from a smear-ripened cheese.</title>
        <authorList>
            <consortium name="US DOE Joint Genome Institute (JGI-PGF)"/>
            <person name="Walter F."/>
            <person name="Albersmeier A."/>
            <person name="Kalinowski J."/>
            <person name="Ruckert C."/>
        </authorList>
    </citation>
    <scope>NUCLEOTIDE SEQUENCE</scope>
    <source>
        <strain evidence="10">CGMCC 1.15794</strain>
    </source>
</reference>
<dbReference type="InterPro" id="IPR025857">
    <property type="entry name" value="MacB_PCD"/>
</dbReference>
<dbReference type="PANTHER" id="PTHR30572">
    <property type="entry name" value="MEMBRANE COMPONENT OF TRANSPORTER-RELATED"/>
    <property type="match status" value="1"/>
</dbReference>
<comment type="caution">
    <text evidence="10">The sequence shown here is derived from an EMBL/GenBank/DDBJ whole genome shotgun (WGS) entry which is preliminary data.</text>
</comment>
<evidence type="ECO:0000259" key="9">
    <source>
        <dbReference type="Pfam" id="PF12704"/>
    </source>
</evidence>
<feature type="domain" description="ABC3 transporter permease C-terminal" evidence="8">
    <location>
        <begin position="289"/>
        <end position="403"/>
    </location>
</feature>
<feature type="transmembrane region" description="Helical" evidence="7">
    <location>
        <begin position="25"/>
        <end position="49"/>
    </location>
</feature>
<comment type="similarity">
    <text evidence="6">Belongs to the ABC-4 integral membrane protein family.</text>
</comment>
<name>A0A917IDU5_9MICO</name>
<dbReference type="Proteomes" id="UP000657592">
    <property type="component" value="Unassembled WGS sequence"/>
</dbReference>
<feature type="transmembrane region" description="Helical" evidence="7">
    <location>
        <begin position="376"/>
        <end position="402"/>
    </location>
</feature>
<evidence type="ECO:0000256" key="3">
    <source>
        <dbReference type="ARBA" id="ARBA00022692"/>
    </source>
</evidence>
<organism evidence="10 11">
    <name type="scientific">Microbacterium album</name>
    <dbReference type="NCBI Taxonomy" id="2053191"/>
    <lineage>
        <taxon>Bacteria</taxon>
        <taxon>Bacillati</taxon>
        <taxon>Actinomycetota</taxon>
        <taxon>Actinomycetes</taxon>
        <taxon>Micrococcales</taxon>
        <taxon>Microbacteriaceae</taxon>
        <taxon>Microbacterium</taxon>
    </lineage>
</organism>
<feature type="domain" description="MacB-like periplasmic core" evidence="9">
    <location>
        <begin position="26"/>
        <end position="217"/>
    </location>
</feature>
<evidence type="ECO:0008006" key="12">
    <source>
        <dbReference type="Google" id="ProtNLM"/>
    </source>
</evidence>
<dbReference type="GO" id="GO:0022857">
    <property type="term" value="F:transmembrane transporter activity"/>
    <property type="evidence" value="ECO:0007669"/>
    <property type="project" value="TreeGrafter"/>
</dbReference>
<dbReference type="Pfam" id="PF12704">
    <property type="entry name" value="MacB_PCD"/>
    <property type="match status" value="1"/>
</dbReference>
<dbReference type="InterPro" id="IPR050250">
    <property type="entry name" value="Macrolide_Exporter_MacB"/>
</dbReference>
<protein>
    <recommendedName>
        <fullName evidence="12">ABC transporter permease</fullName>
    </recommendedName>
</protein>
<keyword evidence="5 7" id="KW-0472">Membrane</keyword>
<evidence type="ECO:0000256" key="6">
    <source>
        <dbReference type="ARBA" id="ARBA00038076"/>
    </source>
</evidence>
<accession>A0A917IDU5</accession>
<dbReference type="GO" id="GO:0005886">
    <property type="term" value="C:plasma membrane"/>
    <property type="evidence" value="ECO:0007669"/>
    <property type="project" value="UniProtKB-SubCell"/>
</dbReference>
<comment type="subcellular location">
    <subcellularLocation>
        <location evidence="1">Cell membrane</location>
        <topology evidence="1">Multi-pass membrane protein</topology>
    </subcellularLocation>
</comment>
<keyword evidence="4 7" id="KW-1133">Transmembrane helix</keyword>
<evidence type="ECO:0000256" key="2">
    <source>
        <dbReference type="ARBA" id="ARBA00022475"/>
    </source>
</evidence>
<keyword evidence="3 7" id="KW-0812">Transmembrane</keyword>
<feature type="transmembrane region" description="Helical" evidence="7">
    <location>
        <begin position="281"/>
        <end position="309"/>
    </location>
</feature>
<dbReference type="AlphaFoldDB" id="A0A917IDU5"/>
<evidence type="ECO:0000256" key="1">
    <source>
        <dbReference type="ARBA" id="ARBA00004651"/>
    </source>
</evidence>
<evidence type="ECO:0000256" key="7">
    <source>
        <dbReference type="SAM" id="Phobius"/>
    </source>
</evidence>
<evidence type="ECO:0000256" key="5">
    <source>
        <dbReference type="ARBA" id="ARBA00023136"/>
    </source>
</evidence>
<evidence type="ECO:0000256" key="4">
    <source>
        <dbReference type="ARBA" id="ARBA00022989"/>
    </source>
</evidence>
<dbReference type="Pfam" id="PF02687">
    <property type="entry name" value="FtsX"/>
    <property type="match status" value="1"/>
</dbReference>
<sequence length="412" mass="44016">MRAATGIVSAVVEAWQELRVNRLRVLLSLIVVAVSVAAFTAVVALGQILNQGYQEQMERNSGRPALVQLSAFDPASGNSVDPAAFARAFDATVDRYGIEWSSRRAWLEVIAPDGQWMNLQAVDADYGVMHRVPLAHGSWLSESDALRFVPVVVINEFWWRSLGSPPLASHPTVEFGAVAWDPVTGEPTSGRATQALVVGVMPSAAFDQSMQGYVLFDDALELRGEELAASTTYETWIPPESAEPLMAAMQASVQAHLPEGVEVYASRTDFAGMQTYNPYDAVLLVFGGIAVLVLLLGALSLLNITLVTVRYRIREIGVRRSFGASAGRVFFSVMLESVVATVVAGVVGIVIAIMVMRLPVVAQVLSGLQDVPAFPMSAALAGLLISAAVGALAGLVPALVAVRVRPIDAIRY</sequence>
<evidence type="ECO:0000313" key="11">
    <source>
        <dbReference type="Proteomes" id="UP000657592"/>
    </source>
</evidence>
<keyword evidence="2" id="KW-1003">Cell membrane</keyword>
<dbReference type="RefSeq" id="WP_188754578.1">
    <property type="nucleotide sequence ID" value="NZ_BMJY01000001.1"/>
</dbReference>